<sequence length="30" mass="3491">MIGKKKLGEGEVLHFKSLLSSAFLDRIFYY</sequence>
<evidence type="ECO:0000313" key="1">
    <source>
        <dbReference type="EMBL" id="GAH21123.1"/>
    </source>
</evidence>
<gene>
    <name evidence="1" type="ORF">S01H4_67252</name>
</gene>
<proteinExistence type="predicted"/>
<dbReference type="AlphaFoldDB" id="X1FK22"/>
<comment type="caution">
    <text evidence="1">The sequence shown here is derived from an EMBL/GenBank/DDBJ whole genome shotgun (WGS) entry which is preliminary data.</text>
</comment>
<protein>
    <submittedName>
        <fullName evidence="1">Uncharacterized protein</fullName>
    </submittedName>
</protein>
<reference evidence="1" key="1">
    <citation type="journal article" date="2014" name="Front. Microbiol.">
        <title>High frequency of phylogenetically diverse reductive dehalogenase-homologous genes in deep subseafloor sedimentary metagenomes.</title>
        <authorList>
            <person name="Kawai M."/>
            <person name="Futagami T."/>
            <person name="Toyoda A."/>
            <person name="Takaki Y."/>
            <person name="Nishi S."/>
            <person name="Hori S."/>
            <person name="Arai W."/>
            <person name="Tsubouchi T."/>
            <person name="Morono Y."/>
            <person name="Uchiyama I."/>
            <person name="Ito T."/>
            <person name="Fujiyama A."/>
            <person name="Inagaki F."/>
            <person name="Takami H."/>
        </authorList>
    </citation>
    <scope>NUCLEOTIDE SEQUENCE</scope>
    <source>
        <strain evidence="1">Expedition CK06-06</strain>
    </source>
</reference>
<dbReference type="EMBL" id="BART01042182">
    <property type="protein sequence ID" value="GAH21123.1"/>
    <property type="molecule type" value="Genomic_DNA"/>
</dbReference>
<accession>X1FK22</accession>
<organism evidence="1">
    <name type="scientific">marine sediment metagenome</name>
    <dbReference type="NCBI Taxonomy" id="412755"/>
    <lineage>
        <taxon>unclassified sequences</taxon>
        <taxon>metagenomes</taxon>
        <taxon>ecological metagenomes</taxon>
    </lineage>
</organism>
<name>X1FK22_9ZZZZ</name>
<feature type="non-terminal residue" evidence="1">
    <location>
        <position position="30"/>
    </location>
</feature>